<dbReference type="EC" id="2.1.1.37" evidence="11"/>
<dbReference type="InterPro" id="IPR023779">
    <property type="entry name" value="Chromodomain_CS"/>
</dbReference>
<dbReference type="SUPFAM" id="SSF54160">
    <property type="entry name" value="Chromo domain-like"/>
    <property type="match status" value="1"/>
</dbReference>
<dbReference type="Gene3D" id="2.30.30.490">
    <property type="match status" value="1"/>
</dbReference>
<evidence type="ECO:0000256" key="10">
    <source>
        <dbReference type="RuleBase" id="RU000416"/>
    </source>
</evidence>
<sequence>MMTSNTQKLKRAEPDSDLCFTGKPVSVEEARIKWPLRYKSKSRRTARVKKKPKKKKDDDENRQQASSHYEQAMIDGVLVNLGDDVYVMAEEGNPYHIAKIVELFQGIDGEPYFRSQWFYRPNETVIKRLAVYMQEKRVFLSNVEDDNHLNCVHSKVNIAKVPLKITSGIQKRDLPPCDYYYDMIYEMPQLTFSKAFDVPTDSEASSSTISSDHDSNRIENPHKNEKFLLDLYSGCGAMSTGLTMGAALSGIKLVTKWAVDINSFACESVKWNHPETEVRNEAAGDFLTLLKEWKKLSEMFGLIPGSVSQEPVTDVEDEEEGGDQNDEADGNEVFEVEKLVDICFGDPKYLNKPALHFKVRWQGYGEDEDTWEPIDGLGNCEDKLKEFVTKGFKSNLLPLPGSVDFVCGGPPCQGISGHNRYRNKEQPLEDVRNQQMLVYMDIIDFLKPKYVLMENVVDLLKFSDGFLGRYAVARLVAMNYQTRVGMMIAGSYGLPQVRNRVFIWGAQPTEKLPPYPLPTHKVLNKCPIPIEFKKVLSGHGLDLETLEEGLTLADAISDLPQVTNWEENDEMHYNEAGPKTDFQKFIRLKRSETLIPKDGGEDSDEPILYDHQPLVLSDDDFERLQYIPKKKGANFRDMPGLYLDEKKQVQFNPLVERIKLKSGKFVVPDYAMSYVNRKSKRPFGRTWWDDIVNTVVTRAEPHNQIIIHPLQDRVLTVRENARLQGFPDFYKLFGPVKEKYIQVGNAVAVPVGVALGYAFGMASQGLTDDQPVIKLPFKFPECMLANAEDEAVAEDHSD</sequence>
<dbReference type="SUPFAM" id="SSF53335">
    <property type="entry name" value="S-adenosyl-L-methionine-dependent methyltransferases"/>
    <property type="match status" value="1"/>
</dbReference>
<evidence type="ECO:0000256" key="3">
    <source>
        <dbReference type="ARBA" id="ARBA00022679"/>
    </source>
</evidence>
<dbReference type="PROSITE" id="PS50013">
    <property type="entry name" value="CHROMO_2"/>
    <property type="match status" value="1"/>
</dbReference>
<dbReference type="InterPro" id="IPR001025">
    <property type="entry name" value="BAH_dom"/>
</dbReference>
<evidence type="ECO:0000256" key="1">
    <source>
        <dbReference type="ARBA" id="ARBA00004123"/>
    </source>
</evidence>
<dbReference type="SMART" id="SM00298">
    <property type="entry name" value="CHROMO"/>
    <property type="match status" value="1"/>
</dbReference>
<dbReference type="PROSITE" id="PS00598">
    <property type="entry name" value="CHROMO_1"/>
    <property type="match status" value="1"/>
</dbReference>
<dbReference type="Gene3D" id="3.40.50.150">
    <property type="entry name" value="Vaccinia Virus protein VP39"/>
    <property type="match status" value="1"/>
</dbReference>
<dbReference type="PANTHER" id="PTHR10629">
    <property type="entry name" value="CYTOSINE-SPECIFIC METHYLTRANSFERASE"/>
    <property type="match status" value="1"/>
</dbReference>
<dbReference type="InterPro" id="IPR050390">
    <property type="entry name" value="C5-Methyltransferase"/>
</dbReference>
<proteinExistence type="inferred from homology"/>
<evidence type="ECO:0000256" key="12">
    <source>
        <dbReference type="SAM" id="MobiDB-lite"/>
    </source>
</evidence>
<dbReference type="PRINTS" id="PR00105">
    <property type="entry name" value="C5METTRFRASE"/>
</dbReference>
<dbReference type="CDD" id="cd18635">
    <property type="entry name" value="CD_CMT3_like"/>
    <property type="match status" value="1"/>
</dbReference>
<dbReference type="InterPro" id="IPR000953">
    <property type="entry name" value="Chromo/chromo_shadow_dom"/>
</dbReference>
<feature type="region of interest" description="Disordered" evidence="12">
    <location>
        <begin position="307"/>
        <end position="330"/>
    </location>
</feature>
<evidence type="ECO:0000256" key="11">
    <source>
        <dbReference type="RuleBase" id="RU000417"/>
    </source>
</evidence>
<keyword evidence="3 9" id="KW-0808">Transferase</keyword>
<dbReference type="NCBIfam" id="TIGR00675">
    <property type="entry name" value="dcm"/>
    <property type="match status" value="1"/>
</dbReference>
<evidence type="ECO:0000256" key="4">
    <source>
        <dbReference type="ARBA" id="ARBA00022691"/>
    </source>
</evidence>
<comment type="similarity">
    <text evidence="9 10">Belongs to the class I-like SAM-binding methyltransferase superfamily. C5-methyltransferase family.</text>
</comment>
<dbReference type="Proteomes" id="UP001558713">
    <property type="component" value="Unassembled WGS sequence"/>
</dbReference>
<evidence type="ECO:0000259" key="14">
    <source>
        <dbReference type="PROSITE" id="PS51038"/>
    </source>
</evidence>
<evidence type="ECO:0000313" key="15">
    <source>
        <dbReference type="EMBL" id="KAL1205566.1"/>
    </source>
</evidence>
<dbReference type="GO" id="GO:0006325">
    <property type="term" value="P:chromatin organization"/>
    <property type="evidence" value="ECO:0007669"/>
    <property type="project" value="UniProtKB-KW"/>
</dbReference>
<keyword evidence="6" id="KW-0238">DNA-binding</keyword>
<comment type="caution">
    <text evidence="15">The sequence shown here is derived from an EMBL/GenBank/DDBJ whole genome shotgun (WGS) entry which is preliminary data.</text>
</comment>
<dbReference type="GO" id="GO:0005634">
    <property type="term" value="C:nucleus"/>
    <property type="evidence" value="ECO:0007669"/>
    <property type="project" value="UniProtKB-SubCell"/>
</dbReference>
<comment type="subcellular location">
    <subcellularLocation>
        <location evidence="1">Nucleus</location>
    </subcellularLocation>
</comment>
<dbReference type="PROSITE" id="PS00094">
    <property type="entry name" value="C5_MTASE_1"/>
    <property type="match status" value="1"/>
</dbReference>
<evidence type="ECO:0000259" key="13">
    <source>
        <dbReference type="PROSITE" id="PS50013"/>
    </source>
</evidence>
<comment type="catalytic activity">
    <reaction evidence="8 11">
        <text>a 2'-deoxycytidine in DNA + S-adenosyl-L-methionine = a 5-methyl-2'-deoxycytidine in DNA + S-adenosyl-L-homocysteine + H(+)</text>
        <dbReference type="Rhea" id="RHEA:13681"/>
        <dbReference type="Rhea" id="RHEA-COMP:11369"/>
        <dbReference type="Rhea" id="RHEA-COMP:11370"/>
        <dbReference type="ChEBI" id="CHEBI:15378"/>
        <dbReference type="ChEBI" id="CHEBI:57856"/>
        <dbReference type="ChEBI" id="CHEBI:59789"/>
        <dbReference type="ChEBI" id="CHEBI:85452"/>
        <dbReference type="ChEBI" id="CHEBI:85454"/>
        <dbReference type="EC" id="2.1.1.37"/>
    </reaction>
</comment>
<dbReference type="AlphaFoldDB" id="A0ABD1AHJ7"/>
<keyword evidence="2 9" id="KW-0489">Methyltransferase</keyword>
<gene>
    <name evidence="15" type="ORF">V5N11_001279</name>
</gene>
<feature type="region of interest" description="Disordered" evidence="12">
    <location>
        <begin position="1"/>
        <end position="21"/>
    </location>
</feature>
<keyword evidence="7" id="KW-0539">Nucleus</keyword>
<dbReference type="InterPro" id="IPR018117">
    <property type="entry name" value="C5_DNA_meth_AS"/>
</dbReference>
<accession>A0ABD1AHJ7</accession>
<dbReference type="InterPro" id="IPR023780">
    <property type="entry name" value="Chromo_domain"/>
</dbReference>
<evidence type="ECO:0000256" key="8">
    <source>
        <dbReference type="ARBA" id="ARBA00047422"/>
    </source>
</evidence>
<dbReference type="InterPro" id="IPR029063">
    <property type="entry name" value="SAM-dependent_MTases_sf"/>
</dbReference>
<dbReference type="Pfam" id="PF00385">
    <property type="entry name" value="Chromo"/>
    <property type="match status" value="1"/>
</dbReference>
<dbReference type="GO" id="GO:0032259">
    <property type="term" value="P:methylation"/>
    <property type="evidence" value="ECO:0007669"/>
    <property type="project" value="UniProtKB-KW"/>
</dbReference>
<feature type="region of interest" description="Disordered" evidence="12">
    <location>
        <begin position="38"/>
        <end position="67"/>
    </location>
</feature>
<dbReference type="PROSITE" id="PS51038">
    <property type="entry name" value="BAH"/>
    <property type="match status" value="1"/>
</dbReference>
<feature type="compositionally biased region" description="Basic residues" evidence="12">
    <location>
        <begin position="38"/>
        <end position="54"/>
    </location>
</feature>
<dbReference type="InterPro" id="IPR001525">
    <property type="entry name" value="C5_MeTfrase"/>
</dbReference>
<evidence type="ECO:0000313" key="16">
    <source>
        <dbReference type="Proteomes" id="UP001558713"/>
    </source>
</evidence>
<dbReference type="GO" id="GO:0003677">
    <property type="term" value="F:DNA binding"/>
    <property type="evidence" value="ECO:0007669"/>
    <property type="project" value="UniProtKB-KW"/>
</dbReference>
<dbReference type="Pfam" id="PF01426">
    <property type="entry name" value="BAH"/>
    <property type="match status" value="1"/>
</dbReference>
<keyword evidence="4 9" id="KW-0949">S-adenosyl-L-methionine</keyword>
<reference evidence="15 16" key="1">
    <citation type="submission" date="2024-04" db="EMBL/GenBank/DDBJ databases">
        <title>Genome assembly C_amara_ONT_v2.</title>
        <authorList>
            <person name="Yant L."/>
            <person name="Moore C."/>
            <person name="Slenker M."/>
        </authorList>
    </citation>
    <scope>NUCLEOTIDE SEQUENCE [LARGE SCALE GENOMIC DNA]</scope>
    <source>
        <tissue evidence="15">Leaf</tissue>
    </source>
</reference>
<organism evidence="15 16">
    <name type="scientific">Cardamine amara subsp. amara</name>
    <dbReference type="NCBI Taxonomy" id="228776"/>
    <lineage>
        <taxon>Eukaryota</taxon>
        <taxon>Viridiplantae</taxon>
        <taxon>Streptophyta</taxon>
        <taxon>Embryophyta</taxon>
        <taxon>Tracheophyta</taxon>
        <taxon>Spermatophyta</taxon>
        <taxon>Magnoliopsida</taxon>
        <taxon>eudicotyledons</taxon>
        <taxon>Gunneridae</taxon>
        <taxon>Pentapetalae</taxon>
        <taxon>rosids</taxon>
        <taxon>malvids</taxon>
        <taxon>Brassicales</taxon>
        <taxon>Brassicaceae</taxon>
        <taxon>Cardamineae</taxon>
        <taxon>Cardamine</taxon>
    </lineage>
</organism>
<evidence type="ECO:0000256" key="2">
    <source>
        <dbReference type="ARBA" id="ARBA00022603"/>
    </source>
</evidence>
<dbReference type="Pfam" id="PF00145">
    <property type="entry name" value="DNA_methylase"/>
    <property type="match status" value="1"/>
</dbReference>
<dbReference type="PROSITE" id="PS51679">
    <property type="entry name" value="SAM_MT_C5"/>
    <property type="match status" value="1"/>
</dbReference>
<keyword evidence="16" id="KW-1185">Reference proteome</keyword>
<dbReference type="Gene3D" id="3.90.120.10">
    <property type="entry name" value="DNA Methylase, subunit A, domain 2"/>
    <property type="match status" value="1"/>
</dbReference>
<dbReference type="SMART" id="SM00439">
    <property type="entry name" value="BAH"/>
    <property type="match status" value="1"/>
</dbReference>
<dbReference type="InterPro" id="IPR043151">
    <property type="entry name" value="BAH_sf"/>
</dbReference>
<keyword evidence="5" id="KW-0156">Chromatin regulator</keyword>
<evidence type="ECO:0000256" key="9">
    <source>
        <dbReference type="PROSITE-ProRule" id="PRU01016"/>
    </source>
</evidence>
<dbReference type="InterPro" id="IPR016197">
    <property type="entry name" value="Chromo-like_dom_sf"/>
</dbReference>
<evidence type="ECO:0000256" key="5">
    <source>
        <dbReference type="ARBA" id="ARBA00022853"/>
    </source>
</evidence>
<name>A0ABD1AHJ7_CARAN</name>
<dbReference type="EMBL" id="JBANAX010000514">
    <property type="protein sequence ID" value="KAL1205566.1"/>
    <property type="molecule type" value="Genomic_DNA"/>
</dbReference>
<feature type="active site" evidence="9">
    <location>
        <position position="412"/>
    </location>
</feature>
<feature type="domain" description="Chromo" evidence="13">
    <location>
        <begin position="334"/>
        <end position="387"/>
    </location>
</feature>
<protein>
    <recommendedName>
        <fullName evidence="11">Cytosine-specific methyltransferase</fullName>
        <ecNumber evidence="11">2.1.1.37</ecNumber>
    </recommendedName>
</protein>
<dbReference type="PANTHER" id="PTHR10629:SF42">
    <property type="entry name" value="DNA (CYTOSINE-5)-METHYLTRANSFERASE CMT1-RELATED"/>
    <property type="match status" value="1"/>
</dbReference>
<feature type="domain" description="BAH" evidence="14">
    <location>
        <begin position="77"/>
        <end position="196"/>
    </location>
</feature>
<dbReference type="GO" id="GO:0003886">
    <property type="term" value="F:DNA (cytosine-5-)-methyltransferase activity"/>
    <property type="evidence" value="ECO:0007669"/>
    <property type="project" value="UniProtKB-EC"/>
</dbReference>
<evidence type="ECO:0000256" key="6">
    <source>
        <dbReference type="ARBA" id="ARBA00023125"/>
    </source>
</evidence>
<evidence type="ECO:0000256" key="7">
    <source>
        <dbReference type="ARBA" id="ARBA00023242"/>
    </source>
</evidence>
<dbReference type="FunFam" id="3.90.120.10:FF:000003">
    <property type="entry name" value="DNA (cytosine-5)-methyltransferase 1"/>
    <property type="match status" value="1"/>
</dbReference>
<feature type="compositionally biased region" description="Acidic residues" evidence="12">
    <location>
        <begin position="313"/>
        <end position="330"/>
    </location>
</feature>